<dbReference type="InterPro" id="IPR036396">
    <property type="entry name" value="Cyt_P450_sf"/>
</dbReference>
<gene>
    <name evidence="16" type="ORF">PV328_009874</name>
</gene>
<feature type="binding site" description="axial binding residue" evidence="14">
    <location>
        <position position="365"/>
    </location>
    <ligand>
        <name>heme</name>
        <dbReference type="ChEBI" id="CHEBI:30413"/>
    </ligand>
    <ligandPart>
        <name>Fe</name>
        <dbReference type="ChEBI" id="CHEBI:18248"/>
    </ligandPart>
</feature>
<evidence type="ECO:0000256" key="15">
    <source>
        <dbReference type="SAM" id="Phobius"/>
    </source>
</evidence>
<dbReference type="GO" id="GO:0005789">
    <property type="term" value="C:endoplasmic reticulum membrane"/>
    <property type="evidence" value="ECO:0007669"/>
    <property type="project" value="UniProtKB-SubCell"/>
</dbReference>
<keyword evidence="13 15" id="KW-0472">Membrane</keyword>
<dbReference type="GO" id="GO:0016705">
    <property type="term" value="F:oxidoreductase activity, acting on paired donors, with incorporation or reduction of molecular oxygen"/>
    <property type="evidence" value="ECO:0007669"/>
    <property type="project" value="InterPro"/>
</dbReference>
<evidence type="ECO:0000313" key="16">
    <source>
        <dbReference type="EMBL" id="KAK0158939.1"/>
    </source>
</evidence>
<dbReference type="PANTHER" id="PTHR24291">
    <property type="entry name" value="CYTOCHROME P450 FAMILY 4"/>
    <property type="match status" value="1"/>
</dbReference>
<evidence type="ECO:0000256" key="8">
    <source>
        <dbReference type="ARBA" id="ARBA00022824"/>
    </source>
</evidence>
<organism evidence="16 17">
    <name type="scientific">Microctonus aethiopoides</name>
    <dbReference type="NCBI Taxonomy" id="144406"/>
    <lineage>
        <taxon>Eukaryota</taxon>
        <taxon>Metazoa</taxon>
        <taxon>Ecdysozoa</taxon>
        <taxon>Arthropoda</taxon>
        <taxon>Hexapoda</taxon>
        <taxon>Insecta</taxon>
        <taxon>Pterygota</taxon>
        <taxon>Neoptera</taxon>
        <taxon>Endopterygota</taxon>
        <taxon>Hymenoptera</taxon>
        <taxon>Apocrita</taxon>
        <taxon>Ichneumonoidea</taxon>
        <taxon>Braconidae</taxon>
        <taxon>Euphorinae</taxon>
        <taxon>Microctonus</taxon>
    </lineage>
</organism>
<keyword evidence="12" id="KW-0503">Monooxygenase</keyword>
<dbReference type="PRINTS" id="PR00385">
    <property type="entry name" value="P450"/>
</dbReference>
<comment type="caution">
    <text evidence="16">The sequence shown here is derived from an EMBL/GenBank/DDBJ whole genome shotgun (WGS) entry which is preliminary data.</text>
</comment>
<keyword evidence="11 14" id="KW-0408">Iron</keyword>
<comment type="cofactor">
    <cofactor evidence="1 14">
        <name>heme</name>
        <dbReference type="ChEBI" id="CHEBI:30413"/>
    </cofactor>
</comment>
<keyword evidence="7 14" id="KW-0479">Metal-binding</keyword>
<dbReference type="GO" id="GO:0005506">
    <property type="term" value="F:iron ion binding"/>
    <property type="evidence" value="ECO:0007669"/>
    <property type="project" value="InterPro"/>
</dbReference>
<evidence type="ECO:0000256" key="11">
    <source>
        <dbReference type="ARBA" id="ARBA00023004"/>
    </source>
</evidence>
<sequence>MQHNDDYNNRRIAFQVVIKSSKTAKKAFVYKFLGPEITNSLISGYGPKHRAHRKLLIPIISGEYLDDYMQVMNIQLRRSVDIMAEKVGLKEFDIHDETEYCLADIANEIIYGIPGVSEEQGVKLISFDPIISLDIFFHRIISPWLHPSFLFNLSNSGRKWSTIMKKTRNMMIKIVNEKRKLYEALARNEPDIKKPKPSMLDLLMEHVVKTNVMNDKEIISEANTLFLGFFDTVLGVYAFVMLMLAMYPKEQEKVREEIITVFGIDRDVMREDLKKLKYLDMVIKEVLRLFPAGPFLPREVTDDLELDEYTLPKGAMIIMMPILTHRSEEYWDKPDCFIPERFLPENSKDRHPFAFIPFSCGPRSCPGSKFGLACLKVMIVHFIRKYQLSTTMECNDCQMIELGKKYPTNRLWLGSRLIVMKSSKTSKKSFVYKFMEPAITNSLMNGEGPKMRAHRKLLIPIINADLGEFDICHEAEYCLADIAYEVLFGIPGVAQDHGNLFIPHTIIDSLGILYHRVISPWLYPSFLFNLSKSGKIWHDNTKIVQDFFSKIINEKKKIYTELANNEPELEELKPSILDLLMAHVIKTNEMNDLEIKTEMITLFIGFYDTVLNLYSFMMLMLAMHIEEQEKVRREIITIFGTDGDVMEEDLGKLKYTEMVIKEVIRLFPVGPFLSREATDDLKLDEYTLPKGATVCMMPILTHRLEEHWDKPDFFIPERFLPENSKNRHPFAFIPFSGGSRSCPGSKFGMACLKVMTVHFIRKYQLRTTMKFNKLKLETHLSVRSVNGYKVTIEKINP</sequence>
<evidence type="ECO:0000256" key="4">
    <source>
        <dbReference type="ARBA" id="ARBA00004406"/>
    </source>
</evidence>
<dbReference type="PANTHER" id="PTHR24291:SF189">
    <property type="entry name" value="CYTOCHROME P450 4C3-RELATED"/>
    <property type="match status" value="1"/>
</dbReference>
<dbReference type="Proteomes" id="UP001168990">
    <property type="component" value="Unassembled WGS sequence"/>
</dbReference>
<keyword evidence="9" id="KW-0492">Microsome</keyword>
<evidence type="ECO:0000256" key="1">
    <source>
        <dbReference type="ARBA" id="ARBA00001971"/>
    </source>
</evidence>
<evidence type="ECO:0000256" key="6">
    <source>
        <dbReference type="ARBA" id="ARBA00022617"/>
    </source>
</evidence>
<evidence type="ECO:0008006" key="18">
    <source>
        <dbReference type="Google" id="ProtNLM"/>
    </source>
</evidence>
<reference evidence="16" key="1">
    <citation type="journal article" date="2023" name="bioRxiv">
        <title>Scaffold-level genome assemblies of two parasitoid biocontrol wasps reveal the parthenogenesis mechanism and an associated novel virus.</title>
        <authorList>
            <person name="Inwood S."/>
            <person name="Skelly J."/>
            <person name="Guhlin J."/>
            <person name="Harrop T."/>
            <person name="Goldson S."/>
            <person name="Dearden P."/>
        </authorList>
    </citation>
    <scope>NUCLEOTIDE SEQUENCE</scope>
    <source>
        <strain evidence="16">Irish</strain>
        <tissue evidence="16">Whole body</tissue>
    </source>
</reference>
<dbReference type="InterPro" id="IPR017972">
    <property type="entry name" value="Cyt_P450_CS"/>
</dbReference>
<dbReference type="GO" id="GO:0020037">
    <property type="term" value="F:heme binding"/>
    <property type="evidence" value="ECO:0007669"/>
    <property type="project" value="InterPro"/>
</dbReference>
<dbReference type="InterPro" id="IPR001128">
    <property type="entry name" value="Cyt_P450"/>
</dbReference>
<dbReference type="GO" id="GO:0004497">
    <property type="term" value="F:monooxygenase activity"/>
    <property type="evidence" value="ECO:0007669"/>
    <property type="project" value="UniProtKB-KW"/>
</dbReference>
<comment type="function">
    <text evidence="2">May be involved in the metabolism of insect hormones and in the breakdown of synthetic insecticides.</text>
</comment>
<keyword evidence="15" id="KW-1133">Transmembrane helix</keyword>
<dbReference type="PROSITE" id="PS00086">
    <property type="entry name" value="CYTOCHROME_P450"/>
    <property type="match status" value="2"/>
</dbReference>
<evidence type="ECO:0000256" key="13">
    <source>
        <dbReference type="ARBA" id="ARBA00023136"/>
    </source>
</evidence>
<evidence type="ECO:0000256" key="12">
    <source>
        <dbReference type="ARBA" id="ARBA00023033"/>
    </source>
</evidence>
<evidence type="ECO:0000256" key="7">
    <source>
        <dbReference type="ARBA" id="ARBA00022723"/>
    </source>
</evidence>
<keyword evidence="10" id="KW-0560">Oxidoreductase</keyword>
<keyword evidence="17" id="KW-1185">Reference proteome</keyword>
<dbReference type="InterPro" id="IPR002403">
    <property type="entry name" value="Cyt_P450_E_grp-IV"/>
</dbReference>
<feature type="transmembrane region" description="Helical" evidence="15">
    <location>
        <begin position="225"/>
        <end position="247"/>
    </location>
</feature>
<proteinExistence type="inferred from homology"/>
<evidence type="ECO:0000256" key="9">
    <source>
        <dbReference type="ARBA" id="ARBA00022848"/>
    </source>
</evidence>
<keyword evidence="15" id="KW-0812">Transmembrane</keyword>
<evidence type="ECO:0000256" key="14">
    <source>
        <dbReference type="PIRSR" id="PIRSR602403-1"/>
    </source>
</evidence>
<comment type="subcellular location">
    <subcellularLocation>
        <location evidence="4">Endoplasmic reticulum membrane</location>
        <topology evidence="4">Peripheral membrane protein</topology>
    </subcellularLocation>
    <subcellularLocation>
        <location evidence="3">Microsome membrane</location>
        <topology evidence="3">Peripheral membrane protein</topology>
    </subcellularLocation>
</comment>
<dbReference type="InterPro" id="IPR050196">
    <property type="entry name" value="Cytochrome_P450_Monoox"/>
</dbReference>
<dbReference type="PRINTS" id="PR00465">
    <property type="entry name" value="EP450IV"/>
</dbReference>
<evidence type="ECO:0000256" key="10">
    <source>
        <dbReference type="ARBA" id="ARBA00023002"/>
    </source>
</evidence>
<dbReference type="Gene3D" id="1.10.630.10">
    <property type="entry name" value="Cytochrome P450"/>
    <property type="match status" value="2"/>
</dbReference>
<accession>A0AA39EY24</accession>
<dbReference type="SUPFAM" id="SSF48264">
    <property type="entry name" value="Cytochrome P450"/>
    <property type="match status" value="2"/>
</dbReference>
<evidence type="ECO:0000313" key="17">
    <source>
        <dbReference type="Proteomes" id="UP001168990"/>
    </source>
</evidence>
<keyword evidence="8" id="KW-0256">Endoplasmic reticulum</keyword>
<dbReference type="AlphaFoldDB" id="A0AA39EY24"/>
<dbReference type="EMBL" id="JAQQBS010001424">
    <property type="protein sequence ID" value="KAK0158939.1"/>
    <property type="molecule type" value="Genomic_DNA"/>
</dbReference>
<evidence type="ECO:0000256" key="3">
    <source>
        <dbReference type="ARBA" id="ARBA00004174"/>
    </source>
</evidence>
<dbReference type="Pfam" id="PF00067">
    <property type="entry name" value="p450"/>
    <property type="match status" value="2"/>
</dbReference>
<evidence type="ECO:0000256" key="2">
    <source>
        <dbReference type="ARBA" id="ARBA00003690"/>
    </source>
</evidence>
<name>A0AA39EY24_9HYME</name>
<comment type="similarity">
    <text evidence="5">Belongs to the cytochrome P450 family.</text>
</comment>
<evidence type="ECO:0000256" key="5">
    <source>
        <dbReference type="ARBA" id="ARBA00010617"/>
    </source>
</evidence>
<protein>
    <recommendedName>
        <fullName evidence="18">Cytochrome P450</fullName>
    </recommendedName>
</protein>
<reference evidence="16" key="2">
    <citation type="submission" date="2023-03" db="EMBL/GenBank/DDBJ databases">
        <authorList>
            <person name="Inwood S.N."/>
            <person name="Skelly J.G."/>
            <person name="Guhlin J."/>
            <person name="Harrop T.W.R."/>
            <person name="Goldson S.G."/>
            <person name="Dearden P.K."/>
        </authorList>
    </citation>
    <scope>NUCLEOTIDE SEQUENCE</scope>
    <source>
        <strain evidence="16">Irish</strain>
        <tissue evidence="16">Whole body</tissue>
    </source>
</reference>
<keyword evidence="6 14" id="KW-0349">Heme</keyword>